<dbReference type="EMBL" id="JAVDWE010000002">
    <property type="protein sequence ID" value="MDR7093602.1"/>
    <property type="molecule type" value="Genomic_DNA"/>
</dbReference>
<protein>
    <submittedName>
        <fullName evidence="1">Uncharacterized protein</fullName>
    </submittedName>
</protein>
<reference evidence="1 2" key="1">
    <citation type="submission" date="2023-07" db="EMBL/GenBank/DDBJ databases">
        <title>Sorghum-associated microbial communities from plants grown in Nebraska, USA.</title>
        <authorList>
            <person name="Schachtman D."/>
        </authorList>
    </citation>
    <scope>NUCLEOTIDE SEQUENCE [LARGE SCALE GENOMIC DNA]</scope>
    <source>
        <strain evidence="1 2">BE240</strain>
    </source>
</reference>
<accession>A0ABU1V863</accession>
<proteinExistence type="predicted"/>
<sequence length="61" mass="6103">MPSRVRMGRLCATAAAGVVAVVILGAECAIYAALTGEPLSLLTAVDGLTRAVCGLLRVCSA</sequence>
<evidence type="ECO:0000313" key="1">
    <source>
        <dbReference type="EMBL" id="MDR7093602.1"/>
    </source>
</evidence>
<organism evidence="1 2">
    <name type="scientific">Hydrogenophaga laconesensis</name>
    <dbReference type="NCBI Taxonomy" id="1805971"/>
    <lineage>
        <taxon>Bacteria</taxon>
        <taxon>Pseudomonadati</taxon>
        <taxon>Pseudomonadota</taxon>
        <taxon>Betaproteobacteria</taxon>
        <taxon>Burkholderiales</taxon>
        <taxon>Comamonadaceae</taxon>
        <taxon>Hydrogenophaga</taxon>
    </lineage>
</organism>
<evidence type="ECO:0000313" key="2">
    <source>
        <dbReference type="Proteomes" id="UP001265550"/>
    </source>
</evidence>
<comment type="caution">
    <text evidence="1">The sequence shown here is derived from an EMBL/GenBank/DDBJ whole genome shotgun (WGS) entry which is preliminary data.</text>
</comment>
<dbReference type="Proteomes" id="UP001265550">
    <property type="component" value="Unassembled WGS sequence"/>
</dbReference>
<keyword evidence="2" id="KW-1185">Reference proteome</keyword>
<dbReference type="RefSeq" id="WP_204732548.1">
    <property type="nucleotide sequence ID" value="NZ_JAVDWE010000002.1"/>
</dbReference>
<gene>
    <name evidence="1" type="ORF">J2X09_001334</name>
</gene>
<name>A0ABU1V863_9BURK</name>